<protein>
    <recommendedName>
        <fullName evidence="3">N-acetyltransferase</fullName>
    </recommendedName>
</protein>
<dbReference type="AlphaFoldDB" id="A0A7W6DHZ5"/>
<evidence type="ECO:0000313" key="1">
    <source>
        <dbReference type="EMBL" id="MBB3983616.1"/>
    </source>
</evidence>
<name>A0A7W6DHZ5_9SPHN</name>
<dbReference type="SUPFAM" id="SSF55729">
    <property type="entry name" value="Acyl-CoA N-acyltransferases (Nat)"/>
    <property type="match status" value="1"/>
</dbReference>
<dbReference type="EMBL" id="JACIEB010000010">
    <property type="protein sequence ID" value="MBB3983616.1"/>
    <property type="molecule type" value="Genomic_DNA"/>
</dbReference>
<dbReference type="Gene3D" id="3.40.630.30">
    <property type="match status" value="1"/>
</dbReference>
<dbReference type="PANTHER" id="PTHR47017:SF1">
    <property type="entry name" value="ACYL-COA"/>
    <property type="match status" value="1"/>
</dbReference>
<sequence length="376" mass="41469">MNDRIVRVARAVANVPRDAWNACAGTANPFVGWDFLTALERSGSVGEGTGWQPLPLLLEDGEGRLLGAAPAYGKSHSQGEYVFDHGWADAWERAGGRYYPKIQVAVPFSPVPGPRLLLRDPADAPAMIAGIAALVDQNGLSSAHATFVEEAQLPAFEAAGWLIRQDNQFHWSNRGYKDFADFLADLSSEKRKNIRKERARAVEGLEVAHLTGAAITEAHWDIFWTFYQDTGARKWGRPYLTRSFFSLLGETMGDRILLILALRDGRPIAGALNLIGADTLYGRYWGCTQDVPGLHFELCYYQAIDAAIARGLSRVEAGAQGGHKLARGYAPQPTWSAHYLPDPGFARAVADFLEAEREGVERDRRWLSARTPFKKG</sequence>
<dbReference type="Proteomes" id="UP000552757">
    <property type="component" value="Unassembled WGS sequence"/>
</dbReference>
<dbReference type="InterPro" id="IPR016181">
    <property type="entry name" value="Acyl_CoA_acyltransferase"/>
</dbReference>
<organism evidence="1 2">
    <name type="scientific">Sphingobium fontiphilum</name>
    <dbReference type="NCBI Taxonomy" id="944425"/>
    <lineage>
        <taxon>Bacteria</taxon>
        <taxon>Pseudomonadati</taxon>
        <taxon>Pseudomonadota</taxon>
        <taxon>Alphaproteobacteria</taxon>
        <taxon>Sphingomonadales</taxon>
        <taxon>Sphingomonadaceae</taxon>
        <taxon>Sphingobium</taxon>
    </lineage>
</organism>
<reference evidence="1 2" key="1">
    <citation type="submission" date="2020-08" db="EMBL/GenBank/DDBJ databases">
        <title>Genomic Encyclopedia of Type Strains, Phase IV (KMG-IV): sequencing the most valuable type-strain genomes for metagenomic binning, comparative biology and taxonomic classification.</title>
        <authorList>
            <person name="Goeker M."/>
        </authorList>
    </citation>
    <scope>NUCLEOTIDE SEQUENCE [LARGE SCALE GENOMIC DNA]</scope>
    <source>
        <strain evidence="1 2">DSM 29348</strain>
    </source>
</reference>
<proteinExistence type="predicted"/>
<dbReference type="RefSeq" id="WP_183956554.1">
    <property type="nucleotide sequence ID" value="NZ_JACIEB010000010.1"/>
</dbReference>
<dbReference type="Pfam" id="PF04339">
    <property type="entry name" value="FemAB_like"/>
    <property type="match status" value="1"/>
</dbReference>
<dbReference type="InterPro" id="IPR007434">
    <property type="entry name" value="FemAB-like"/>
</dbReference>
<dbReference type="PANTHER" id="PTHR47017">
    <property type="entry name" value="ACYL-COA"/>
    <property type="match status" value="1"/>
</dbReference>
<comment type="caution">
    <text evidence="1">The sequence shown here is derived from an EMBL/GenBank/DDBJ whole genome shotgun (WGS) entry which is preliminary data.</text>
</comment>
<gene>
    <name evidence="1" type="ORF">GGR44_003312</name>
</gene>
<evidence type="ECO:0000313" key="2">
    <source>
        <dbReference type="Proteomes" id="UP000552757"/>
    </source>
</evidence>
<evidence type="ECO:0008006" key="3">
    <source>
        <dbReference type="Google" id="ProtNLM"/>
    </source>
</evidence>
<accession>A0A7W6DHZ5</accession>
<keyword evidence="2" id="KW-1185">Reference proteome</keyword>